<keyword evidence="3 8" id="KW-0699">rRNA-binding</keyword>
<evidence type="ECO:0000256" key="5">
    <source>
        <dbReference type="ARBA" id="ARBA00022980"/>
    </source>
</evidence>
<evidence type="ECO:0000256" key="8">
    <source>
        <dbReference type="HAMAP-Rule" id="MF_00500"/>
    </source>
</evidence>
<dbReference type="FunFam" id="1.20.58.110:FF:000001">
    <property type="entry name" value="30S ribosomal protein S20"/>
    <property type="match status" value="1"/>
</dbReference>
<evidence type="ECO:0000256" key="2">
    <source>
        <dbReference type="ARBA" id="ARBA00007634"/>
    </source>
</evidence>
<dbReference type="GO" id="GO:0015935">
    <property type="term" value="C:small ribosomal subunit"/>
    <property type="evidence" value="ECO:0007669"/>
    <property type="project" value="TreeGrafter"/>
</dbReference>
<dbReference type="AlphaFoldDB" id="A0A419V3H5"/>
<evidence type="ECO:0000256" key="6">
    <source>
        <dbReference type="ARBA" id="ARBA00023274"/>
    </source>
</evidence>
<keyword evidence="10" id="KW-1185">Reference proteome</keyword>
<dbReference type="RefSeq" id="WP_120193433.1">
    <property type="nucleotide sequence ID" value="NZ_RAPK01000009.1"/>
</dbReference>
<keyword evidence="5 8" id="KW-0689">Ribosomal protein</keyword>
<comment type="caution">
    <text evidence="9">The sequence shown here is derived from an EMBL/GenBank/DDBJ whole genome shotgun (WGS) entry which is preliminary data.</text>
</comment>
<dbReference type="GO" id="GO:0070181">
    <property type="term" value="F:small ribosomal subunit rRNA binding"/>
    <property type="evidence" value="ECO:0007669"/>
    <property type="project" value="TreeGrafter"/>
</dbReference>
<reference evidence="9 10" key="1">
    <citation type="submission" date="2018-09" db="EMBL/GenBank/DDBJ databases">
        <title>Genomic Encyclopedia of Archaeal and Bacterial Type Strains, Phase II (KMG-II): from individual species to whole genera.</title>
        <authorList>
            <person name="Goeker M."/>
        </authorList>
    </citation>
    <scope>NUCLEOTIDE SEQUENCE [LARGE SCALE GENOMIC DNA]</scope>
    <source>
        <strain evidence="9 10">DSM 17008</strain>
    </source>
</reference>
<proteinExistence type="inferred from homology"/>
<name>A0A419V3H5_9BACL</name>
<dbReference type="PANTHER" id="PTHR33398">
    <property type="entry name" value="30S RIBOSOMAL PROTEIN S20"/>
    <property type="match status" value="1"/>
</dbReference>
<sequence length="88" mass="9951">MANIKSAKKRVITNETKRVKQQAFKSATRSAVKEFYKKVENNDAAGAKELFLLASKKVDKAADKNIIHHNAASREKSRMQKHLNKIAQ</sequence>
<organism evidence="9 10">
    <name type="scientific">Sinobaca qinghaiensis</name>
    <dbReference type="NCBI Taxonomy" id="342944"/>
    <lineage>
        <taxon>Bacteria</taxon>
        <taxon>Bacillati</taxon>
        <taxon>Bacillota</taxon>
        <taxon>Bacilli</taxon>
        <taxon>Bacillales</taxon>
        <taxon>Sporolactobacillaceae</taxon>
        <taxon>Sinobaca</taxon>
    </lineage>
</organism>
<dbReference type="NCBIfam" id="TIGR00029">
    <property type="entry name" value="S20"/>
    <property type="match status" value="1"/>
</dbReference>
<keyword evidence="4 8" id="KW-0694">RNA-binding</keyword>
<evidence type="ECO:0000256" key="7">
    <source>
        <dbReference type="ARBA" id="ARBA00035136"/>
    </source>
</evidence>
<accession>A0A419V3H5</accession>
<comment type="similarity">
    <text evidence="2 8">Belongs to the bacterial ribosomal protein bS20 family.</text>
</comment>
<evidence type="ECO:0000313" key="9">
    <source>
        <dbReference type="EMBL" id="RKD73048.1"/>
    </source>
</evidence>
<dbReference type="Proteomes" id="UP000285120">
    <property type="component" value="Unassembled WGS sequence"/>
</dbReference>
<keyword evidence="6 8" id="KW-0687">Ribonucleoprotein</keyword>
<evidence type="ECO:0000313" key="10">
    <source>
        <dbReference type="Proteomes" id="UP000285120"/>
    </source>
</evidence>
<protein>
    <recommendedName>
        <fullName evidence="7 8">Small ribosomal subunit protein bS20</fullName>
    </recommendedName>
</protein>
<evidence type="ECO:0000256" key="4">
    <source>
        <dbReference type="ARBA" id="ARBA00022884"/>
    </source>
</evidence>
<dbReference type="GO" id="GO:0003735">
    <property type="term" value="F:structural constituent of ribosome"/>
    <property type="evidence" value="ECO:0007669"/>
    <property type="project" value="InterPro"/>
</dbReference>
<dbReference type="Pfam" id="PF01649">
    <property type="entry name" value="Ribosomal_S20p"/>
    <property type="match status" value="1"/>
</dbReference>
<dbReference type="Gene3D" id="1.20.58.110">
    <property type="entry name" value="Ribosomal protein S20"/>
    <property type="match status" value="1"/>
</dbReference>
<dbReference type="GO" id="GO:0005829">
    <property type="term" value="C:cytosol"/>
    <property type="evidence" value="ECO:0007669"/>
    <property type="project" value="TreeGrafter"/>
</dbReference>
<dbReference type="OrthoDB" id="9808392at2"/>
<dbReference type="HAMAP" id="MF_00500">
    <property type="entry name" value="Ribosomal_bS20"/>
    <property type="match status" value="1"/>
</dbReference>
<dbReference type="EMBL" id="RAPK01000009">
    <property type="protein sequence ID" value="RKD73048.1"/>
    <property type="molecule type" value="Genomic_DNA"/>
</dbReference>
<comment type="function">
    <text evidence="1 8">Binds directly to 16S ribosomal RNA.</text>
</comment>
<dbReference type="InterPro" id="IPR036510">
    <property type="entry name" value="Ribosomal_bS20_sf"/>
</dbReference>
<dbReference type="PANTHER" id="PTHR33398:SF1">
    <property type="entry name" value="SMALL RIBOSOMAL SUBUNIT PROTEIN BS20C"/>
    <property type="match status" value="1"/>
</dbReference>
<evidence type="ECO:0000256" key="1">
    <source>
        <dbReference type="ARBA" id="ARBA00003134"/>
    </source>
</evidence>
<gene>
    <name evidence="8" type="primary">rpsT</name>
    <name evidence="9" type="ORF">ATL39_2250</name>
</gene>
<evidence type="ECO:0000256" key="3">
    <source>
        <dbReference type="ARBA" id="ARBA00022730"/>
    </source>
</evidence>
<dbReference type="SUPFAM" id="SSF46992">
    <property type="entry name" value="Ribosomal protein S20"/>
    <property type="match status" value="1"/>
</dbReference>
<dbReference type="InterPro" id="IPR002583">
    <property type="entry name" value="Ribosomal_bS20"/>
</dbReference>
<dbReference type="GO" id="GO:0006412">
    <property type="term" value="P:translation"/>
    <property type="evidence" value="ECO:0007669"/>
    <property type="project" value="UniProtKB-UniRule"/>
</dbReference>